<evidence type="ECO:0000313" key="2">
    <source>
        <dbReference type="EMBL" id="VAW95983.1"/>
    </source>
</evidence>
<dbReference type="EMBL" id="UOFR01000035">
    <property type="protein sequence ID" value="VAW95983.1"/>
    <property type="molecule type" value="Genomic_DNA"/>
</dbReference>
<dbReference type="EC" id="2.4.2.4" evidence="2"/>
<name>A0A3B1A7C2_9ZZZZ</name>
<gene>
    <name evidence="2" type="ORF">MNBD_GAMMA21-673</name>
</gene>
<accession>A0A3B1A7C2</accession>
<reference evidence="2" key="1">
    <citation type="submission" date="2018-06" db="EMBL/GenBank/DDBJ databases">
        <authorList>
            <person name="Zhirakovskaya E."/>
        </authorList>
    </citation>
    <scope>NUCLEOTIDE SEQUENCE</scope>
</reference>
<keyword evidence="2" id="KW-0808">Transferase</keyword>
<dbReference type="Pfam" id="PF07793">
    <property type="entry name" value="DUF1631"/>
    <property type="match status" value="1"/>
</dbReference>
<evidence type="ECO:0000256" key="1">
    <source>
        <dbReference type="SAM" id="Coils"/>
    </source>
</evidence>
<dbReference type="AlphaFoldDB" id="A0A3B1A7C2"/>
<keyword evidence="1" id="KW-0175">Coiled coil</keyword>
<dbReference type="GO" id="GO:0009032">
    <property type="term" value="F:thymidine phosphorylase activity"/>
    <property type="evidence" value="ECO:0007669"/>
    <property type="project" value="UniProtKB-EC"/>
</dbReference>
<protein>
    <submittedName>
        <fullName evidence="2">Thymidine phosphorylase</fullName>
        <ecNumber evidence="2">2.4.2.4</ecNumber>
    </submittedName>
</protein>
<dbReference type="InterPro" id="IPR012434">
    <property type="entry name" value="DUF1631"/>
</dbReference>
<feature type="coiled-coil region" evidence="1">
    <location>
        <begin position="696"/>
        <end position="723"/>
    </location>
</feature>
<proteinExistence type="predicted"/>
<organism evidence="2">
    <name type="scientific">hydrothermal vent metagenome</name>
    <dbReference type="NCBI Taxonomy" id="652676"/>
    <lineage>
        <taxon>unclassified sequences</taxon>
        <taxon>metagenomes</taxon>
        <taxon>ecological metagenomes</taxon>
    </lineage>
</organism>
<keyword evidence="2" id="KW-0328">Glycosyltransferase</keyword>
<sequence length="831" mass="92374">MNTRENVVSFEDIKQDGIQRRLLFRKLQPRIKDKTVKHLKKVMQGMFDNADDALFKLAESAPEGIDKNLYFDSMRVVRLQRDSIERTFFSEIEQHFTNFEEELDNETSQTSLADIDSDSMELVSEADLEINLAIRNLVQKILNLYSQDLSELDKRLAYLANCKDKNDIVVPFGAEAIVHSFVRAAEQIDLVLEIQLIIVKLFDLHCIHNLAELYSSLNQMLIDENVLPVIKSEIIKMPSPQMSVPNPEQLEGMAELGNDMPAGANVMGIPGVTGMPAGVGMAGVPGMSGISAGQMSTPAWAQLQQLVSSQRQNLANENGSVVPFGQGPAGMIGTPGVTGAAGMPVGGVGGVGGVGQAGGFGSFGGGVNLSTQDVVDTLTTIQSTNFDEVPDGGAYAVGNFLRVQLQQANEQGGQEKVIDPLDNDVINIVCLLFEYILDDPNLPMTAKASIGRLQIPMLKVAMLDKEFFSMNGHPARYLLNLLASTAVGVDESDGLDQPILNKINEIVEEVLEKFTDDLSLFTDLTEQLNEFISEQQFVELQACKDISQVQHEKEEMVLAKTWVKETLSQHLIGRELPKPVVDIILGPWKEVMLETYLQEGEYSQLWKTQIRFIDVLCWSVEPKVHNLDRKKLGAIIQQLVVTLRDGFELIDMPQEDLNKILSTLEPYHLASVHGLNLSDCIMEENANESIESIKAVLSDEKDIDSLDEEIDNIMNEEKVMVEEIVLEDWEPTNELDQINDEYLELARHLDMGKWVEFKDENGETRRAKLAWKSELLGEFTFLNWKFDVVADKTLLELAEDLRQGNAKVVDDVPLMDRALSAVVSGLIPKAS</sequence>